<dbReference type="Proteomes" id="UP000500767">
    <property type="component" value="Plasmid unnamed5"/>
</dbReference>
<evidence type="ECO:0000313" key="10">
    <source>
        <dbReference type="Proteomes" id="UP000500767"/>
    </source>
</evidence>
<proteinExistence type="predicted"/>
<dbReference type="SUPFAM" id="SSF161111">
    <property type="entry name" value="Cation efflux protein transmembrane domain-like"/>
    <property type="match status" value="1"/>
</dbReference>
<dbReference type="InterPro" id="IPR002524">
    <property type="entry name" value="Cation_efflux"/>
</dbReference>
<dbReference type="InterPro" id="IPR027469">
    <property type="entry name" value="Cation_efflux_TMD_sf"/>
</dbReference>
<keyword evidence="2" id="KW-0813">Transport</keyword>
<accession>A0A6M8I1C2</accession>
<dbReference type="Pfam" id="PF01545">
    <property type="entry name" value="Cation_efflux"/>
    <property type="match status" value="1"/>
</dbReference>
<dbReference type="InterPro" id="IPR045316">
    <property type="entry name" value="Msc2-like"/>
</dbReference>
<dbReference type="GO" id="GO:0006882">
    <property type="term" value="P:intracellular zinc ion homeostasis"/>
    <property type="evidence" value="ECO:0007669"/>
    <property type="project" value="InterPro"/>
</dbReference>
<protein>
    <submittedName>
        <fullName evidence="9">Cation transporter</fullName>
    </submittedName>
</protein>
<evidence type="ECO:0000256" key="3">
    <source>
        <dbReference type="ARBA" id="ARBA00022692"/>
    </source>
</evidence>
<dbReference type="NCBIfam" id="TIGR01297">
    <property type="entry name" value="CDF"/>
    <property type="match status" value="1"/>
</dbReference>
<dbReference type="EMBL" id="CP053712">
    <property type="protein sequence ID" value="QKE93841.1"/>
    <property type="molecule type" value="Genomic_DNA"/>
</dbReference>
<keyword evidence="10" id="KW-1185">Reference proteome</keyword>
<dbReference type="PANTHER" id="PTHR45755:SF4">
    <property type="entry name" value="ZINC TRANSPORTER 7"/>
    <property type="match status" value="1"/>
</dbReference>
<dbReference type="AlphaFoldDB" id="A0A6M8I1C2"/>
<comment type="subcellular location">
    <subcellularLocation>
        <location evidence="1">Membrane</location>
        <topology evidence="1">Multi-pass membrane protein</topology>
    </subcellularLocation>
</comment>
<keyword evidence="6 7" id="KW-0472">Membrane</keyword>
<evidence type="ECO:0000256" key="6">
    <source>
        <dbReference type="ARBA" id="ARBA00023136"/>
    </source>
</evidence>
<evidence type="ECO:0000256" key="4">
    <source>
        <dbReference type="ARBA" id="ARBA00022989"/>
    </source>
</evidence>
<dbReference type="PANTHER" id="PTHR45755">
    <property type="match status" value="1"/>
</dbReference>
<dbReference type="Gene3D" id="1.20.1510.10">
    <property type="entry name" value="Cation efflux protein transmembrane domain"/>
    <property type="match status" value="1"/>
</dbReference>
<evidence type="ECO:0000256" key="1">
    <source>
        <dbReference type="ARBA" id="ARBA00004141"/>
    </source>
</evidence>
<feature type="domain" description="Cation efflux protein transmembrane" evidence="8">
    <location>
        <begin position="47"/>
        <end position="113"/>
    </location>
</feature>
<evidence type="ECO:0000256" key="2">
    <source>
        <dbReference type="ARBA" id="ARBA00022448"/>
    </source>
</evidence>
<dbReference type="KEGG" id="lck:HN018_27255"/>
<dbReference type="InterPro" id="IPR058533">
    <property type="entry name" value="Cation_efflux_TM"/>
</dbReference>
<keyword evidence="5" id="KW-0406">Ion transport</keyword>
<evidence type="ECO:0000256" key="5">
    <source>
        <dbReference type="ARBA" id="ARBA00023065"/>
    </source>
</evidence>
<feature type="transmembrane region" description="Helical" evidence="7">
    <location>
        <begin position="88"/>
        <end position="105"/>
    </location>
</feature>
<keyword evidence="9" id="KW-0614">Plasmid</keyword>
<keyword evidence="3 7" id="KW-0812">Transmembrane</keyword>
<gene>
    <name evidence="9" type="ORF">HN018_27255</name>
</gene>
<organism evidence="9 10">
    <name type="scientific">Lichenicola cladoniae</name>
    <dbReference type="NCBI Taxonomy" id="1484109"/>
    <lineage>
        <taxon>Bacteria</taxon>
        <taxon>Pseudomonadati</taxon>
        <taxon>Pseudomonadota</taxon>
        <taxon>Alphaproteobacteria</taxon>
        <taxon>Acetobacterales</taxon>
        <taxon>Acetobacteraceae</taxon>
        <taxon>Lichenicola</taxon>
    </lineage>
</organism>
<sequence>MPLLGNVMATLGIGFERHDNHPGQRWGTAPPSSYPSQRQSDLCTTLAHHDNNLRAAIVHVLADAAVSVLVIVGLLLARAFGWLWMDPLAGLIGAGVIAVWSYGLVRNTGAILLDMIPDQRIDRAVRQAIEAEGDQLADFHLWRLGPGHLGAILSIVTDRPSQQPEHYHRLLTQFPALSHVTVEVQRA</sequence>
<feature type="transmembrane region" description="Helical" evidence="7">
    <location>
        <begin position="56"/>
        <end position="76"/>
    </location>
</feature>
<geneLocation type="plasmid" evidence="9 10">
    <name>unnamed5</name>
</geneLocation>
<keyword evidence="4 7" id="KW-1133">Transmembrane helix</keyword>
<dbReference type="GO" id="GO:0016020">
    <property type="term" value="C:membrane"/>
    <property type="evidence" value="ECO:0007669"/>
    <property type="project" value="UniProtKB-SubCell"/>
</dbReference>
<dbReference type="GO" id="GO:0005385">
    <property type="term" value="F:zinc ion transmembrane transporter activity"/>
    <property type="evidence" value="ECO:0007669"/>
    <property type="project" value="InterPro"/>
</dbReference>
<name>A0A6M8I1C2_9PROT</name>
<evidence type="ECO:0000259" key="8">
    <source>
        <dbReference type="Pfam" id="PF01545"/>
    </source>
</evidence>
<evidence type="ECO:0000313" key="9">
    <source>
        <dbReference type="EMBL" id="QKE93841.1"/>
    </source>
</evidence>
<reference evidence="9 10" key="1">
    <citation type="journal article" date="2014" name="World J. Microbiol. Biotechnol.">
        <title>Biodiversity and physiological characteristics of Antarctic and Arctic lichens-associated bacteria.</title>
        <authorList>
            <person name="Lee Y.M."/>
            <person name="Kim E.H."/>
            <person name="Lee H.K."/>
            <person name="Hong S.G."/>
        </authorList>
    </citation>
    <scope>NUCLEOTIDE SEQUENCE [LARGE SCALE GENOMIC DNA]</scope>
    <source>
        <strain evidence="9 10">PAMC 26569</strain>
        <plasmid evidence="9">unnamed5</plasmid>
    </source>
</reference>
<evidence type="ECO:0000256" key="7">
    <source>
        <dbReference type="SAM" id="Phobius"/>
    </source>
</evidence>